<keyword evidence="3" id="KW-1185">Reference proteome</keyword>
<dbReference type="AlphaFoldDB" id="A0A3L8Q2K2"/>
<accession>A0A3L8Q2K2</accession>
<dbReference type="NCBIfam" id="TIGR02532">
    <property type="entry name" value="IV_pilin_GFxxxE"/>
    <property type="match status" value="1"/>
</dbReference>
<dbReference type="OrthoDB" id="6332543at2"/>
<organism evidence="2 3">
    <name type="scientific">Parashewanella curva</name>
    <dbReference type="NCBI Taxonomy" id="2338552"/>
    <lineage>
        <taxon>Bacteria</taxon>
        <taxon>Pseudomonadati</taxon>
        <taxon>Pseudomonadota</taxon>
        <taxon>Gammaproteobacteria</taxon>
        <taxon>Alteromonadales</taxon>
        <taxon>Shewanellaceae</taxon>
        <taxon>Parashewanella</taxon>
    </lineage>
</organism>
<dbReference type="EMBL" id="QZEI01000013">
    <property type="protein sequence ID" value="RLV60652.1"/>
    <property type="molecule type" value="Genomic_DNA"/>
</dbReference>
<comment type="caution">
    <text evidence="2">The sequence shown here is derived from an EMBL/GenBank/DDBJ whole genome shotgun (WGS) entry which is preliminary data.</text>
</comment>
<dbReference type="SUPFAM" id="SSF54523">
    <property type="entry name" value="Pili subunits"/>
    <property type="match status" value="1"/>
</dbReference>
<dbReference type="Pfam" id="PF07963">
    <property type="entry name" value="N_methyl"/>
    <property type="match status" value="1"/>
</dbReference>
<evidence type="ECO:0000313" key="2">
    <source>
        <dbReference type="EMBL" id="RLV60652.1"/>
    </source>
</evidence>
<protein>
    <submittedName>
        <fullName evidence="2">Prepilin-type N-terminal cleavage/methylation domain-containing protein</fullName>
    </submittedName>
</protein>
<name>A0A3L8Q2K2_9GAMM</name>
<feature type="transmembrane region" description="Helical" evidence="1">
    <location>
        <begin position="6"/>
        <end position="25"/>
    </location>
</feature>
<dbReference type="Proteomes" id="UP000281474">
    <property type="component" value="Unassembled WGS sequence"/>
</dbReference>
<gene>
    <name evidence="2" type="ORF">D5018_06000</name>
</gene>
<dbReference type="InterPro" id="IPR045584">
    <property type="entry name" value="Pilin-like"/>
</dbReference>
<dbReference type="InterPro" id="IPR012902">
    <property type="entry name" value="N_methyl_site"/>
</dbReference>
<dbReference type="Gene3D" id="3.30.700.10">
    <property type="entry name" value="Glycoprotein, Type 4 Pilin"/>
    <property type="match status" value="1"/>
</dbReference>
<proteinExistence type="predicted"/>
<keyword evidence="1" id="KW-0812">Transmembrane</keyword>
<keyword evidence="1" id="KW-0472">Membrane</keyword>
<dbReference type="RefSeq" id="WP_121838102.1">
    <property type="nucleotide sequence ID" value="NZ_ML014762.1"/>
</dbReference>
<dbReference type="PROSITE" id="PS00409">
    <property type="entry name" value="PROKAR_NTER_METHYL"/>
    <property type="match status" value="1"/>
</dbReference>
<evidence type="ECO:0000256" key="1">
    <source>
        <dbReference type="SAM" id="Phobius"/>
    </source>
</evidence>
<keyword evidence="1" id="KW-1133">Transmembrane helix</keyword>
<evidence type="ECO:0000313" key="3">
    <source>
        <dbReference type="Proteomes" id="UP000281474"/>
    </source>
</evidence>
<reference evidence="2 3" key="1">
    <citation type="submission" date="2018-09" db="EMBL/GenBank/DDBJ databases">
        <title>Phylogeny of the Shewanellaceae, and recommendation for two new genera, Pseudoshewanella and Parashewanella.</title>
        <authorList>
            <person name="Wang G."/>
        </authorList>
    </citation>
    <scope>NUCLEOTIDE SEQUENCE [LARGE SCALE GENOMIC DNA]</scope>
    <source>
        <strain evidence="2 3">C51</strain>
    </source>
</reference>
<sequence>MSKQTAGFTLIELVVVIVILGVLAVTAAPKFINFSDDAYKAKNQGFFSAFSGAVKLYESKATIAGLGENGKLTISGHSILFYNHWPECASGAQCNVNDGDGLAGKTECEDLWGAIMSEPIEEYTALDDRTTWTCRFRLKEDPSIGFNYQPRNRILEIIQ</sequence>